<dbReference type="Gene3D" id="3.90.850.10">
    <property type="entry name" value="Fumarylacetoacetase-like, C-terminal domain"/>
    <property type="match status" value="1"/>
</dbReference>
<evidence type="ECO:0000256" key="1">
    <source>
        <dbReference type="ARBA" id="ARBA00010211"/>
    </source>
</evidence>
<gene>
    <name evidence="4" type="ORF">NA56DRAFT_698623</name>
</gene>
<organism evidence="4 5">
    <name type="scientific">Hyaloscypha hepaticicola</name>
    <dbReference type="NCBI Taxonomy" id="2082293"/>
    <lineage>
        <taxon>Eukaryota</taxon>
        <taxon>Fungi</taxon>
        <taxon>Dikarya</taxon>
        <taxon>Ascomycota</taxon>
        <taxon>Pezizomycotina</taxon>
        <taxon>Leotiomycetes</taxon>
        <taxon>Helotiales</taxon>
        <taxon>Hyaloscyphaceae</taxon>
        <taxon>Hyaloscypha</taxon>
    </lineage>
</organism>
<evidence type="ECO:0000256" key="2">
    <source>
        <dbReference type="ARBA" id="ARBA00022723"/>
    </source>
</evidence>
<sequence length="220" mass="24619">MKYTLGTWRHLTRYRPRQLEQHRNSVIVYICTILSNAITKQILTVKQLFAPSTKEDCIHSVLRIERLDHAKEANLPLPKAPIFFGKRRDYEAELAFVVGKTGRDISEGALDHVLGYTASNDVHARDMQISTAQCSFYRGPVLISSSVIKDPQTLLIKATYNDATVQDGHKKDIIFNISQQISYLSQATTLQASSIFLSGKPAVIGDFGSPRVVLQDGGEW</sequence>
<comment type="similarity">
    <text evidence="1">Belongs to the FAH family.</text>
</comment>
<dbReference type="Pfam" id="PF01557">
    <property type="entry name" value="FAA_hydrolase"/>
    <property type="match status" value="1"/>
</dbReference>
<feature type="domain" description="Fumarylacetoacetase-like C-terminal" evidence="3">
    <location>
        <begin position="76"/>
        <end position="217"/>
    </location>
</feature>
<keyword evidence="5" id="KW-1185">Reference proteome</keyword>
<dbReference type="InterPro" id="IPR036663">
    <property type="entry name" value="Fumarylacetoacetase_C_sf"/>
</dbReference>
<evidence type="ECO:0000313" key="4">
    <source>
        <dbReference type="EMBL" id="PMD26438.1"/>
    </source>
</evidence>
<accession>A0A2J6QJL7</accession>
<dbReference type="PANTHER" id="PTHR11820">
    <property type="entry name" value="ACYLPYRUVASE"/>
    <property type="match status" value="1"/>
</dbReference>
<dbReference type="GO" id="GO:0046872">
    <property type="term" value="F:metal ion binding"/>
    <property type="evidence" value="ECO:0007669"/>
    <property type="project" value="UniProtKB-KW"/>
</dbReference>
<dbReference type="STRING" id="1745343.A0A2J6QJL7"/>
<protein>
    <recommendedName>
        <fullName evidence="3">Fumarylacetoacetase-like C-terminal domain-containing protein</fullName>
    </recommendedName>
</protein>
<reference evidence="4 5" key="1">
    <citation type="submission" date="2016-05" db="EMBL/GenBank/DDBJ databases">
        <title>A degradative enzymes factory behind the ericoid mycorrhizal symbiosis.</title>
        <authorList>
            <consortium name="DOE Joint Genome Institute"/>
            <person name="Martino E."/>
            <person name="Morin E."/>
            <person name="Grelet G."/>
            <person name="Kuo A."/>
            <person name="Kohler A."/>
            <person name="Daghino S."/>
            <person name="Barry K."/>
            <person name="Choi C."/>
            <person name="Cichocki N."/>
            <person name="Clum A."/>
            <person name="Copeland A."/>
            <person name="Hainaut M."/>
            <person name="Haridas S."/>
            <person name="Labutti K."/>
            <person name="Lindquist E."/>
            <person name="Lipzen A."/>
            <person name="Khouja H.-R."/>
            <person name="Murat C."/>
            <person name="Ohm R."/>
            <person name="Olson A."/>
            <person name="Spatafora J."/>
            <person name="Veneault-Fourrey C."/>
            <person name="Henrissat B."/>
            <person name="Grigoriev I."/>
            <person name="Martin F."/>
            <person name="Perotto S."/>
        </authorList>
    </citation>
    <scope>NUCLEOTIDE SEQUENCE [LARGE SCALE GENOMIC DNA]</scope>
    <source>
        <strain evidence="4 5">UAMH 7357</strain>
    </source>
</reference>
<dbReference type="Proteomes" id="UP000235672">
    <property type="component" value="Unassembled WGS sequence"/>
</dbReference>
<name>A0A2J6QJL7_9HELO</name>
<dbReference type="AlphaFoldDB" id="A0A2J6QJL7"/>
<dbReference type="GO" id="GO:0003824">
    <property type="term" value="F:catalytic activity"/>
    <property type="evidence" value="ECO:0007669"/>
    <property type="project" value="InterPro"/>
</dbReference>
<keyword evidence="2" id="KW-0479">Metal-binding</keyword>
<evidence type="ECO:0000313" key="5">
    <source>
        <dbReference type="Proteomes" id="UP000235672"/>
    </source>
</evidence>
<proteinExistence type="inferred from homology"/>
<dbReference type="InterPro" id="IPR011234">
    <property type="entry name" value="Fumarylacetoacetase-like_C"/>
</dbReference>
<evidence type="ECO:0000259" key="3">
    <source>
        <dbReference type="Pfam" id="PF01557"/>
    </source>
</evidence>
<dbReference type="OrthoDB" id="411064at2759"/>
<dbReference type="SUPFAM" id="SSF56529">
    <property type="entry name" value="FAH"/>
    <property type="match status" value="1"/>
</dbReference>
<dbReference type="EMBL" id="KZ613468">
    <property type="protein sequence ID" value="PMD26438.1"/>
    <property type="molecule type" value="Genomic_DNA"/>
</dbReference>